<dbReference type="PATRIC" id="fig|226910.6.peg.3505"/>
<reference evidence="2 3" key="1">
    <citation type="submission" date="2015-01" db="EMBL/GenBank/DDBJ databases">
        <title>Complete genome of Pseudomonas batumici UCM B-321 producer of the batumin antibiotic with strong antistaphilococcal and potential anticancer activity.</title>
        <authorList>
            <person name="Klochko V.V."/>
            <person name="Zelena L.B."/>
            <person name="Elena K.A."/>
            <person name="Reva O.N."/>
        </authorList>
    </citation>
    <scope>NUCLEOTIDE SEQUENCE [LARGE SCALE GENOMIC DNA]</scope>
    <source>
        <strain evidence="2 3">UCM B-321</strain>
    </source>
</reference>
<organism evidence="2 3">
    <name type="scientific">Pseudomonas batumici</name>
    <dbReference type="NCBI Taxonomy" id="226910"/>
    <lineage>
        <taxon>Bacteria</taxon>
        <taxon>Pseudomonadati</taxon>
        <taxon>Pseudomonadota</taxon>
        <taxon>Gammaproteobacteria</taxon>
        <taxon>Pseudomonadales</taxon>
        <taxon>Pseudomonadaceae</taxon>
        <taxon>Pseudomonas</taxon>
    </lineage>
</organism>
<keyword evidence="3" id="KW-1185">Reference proteome</keyword>
<name>A0A0C2I0A0_9PSED</name>
<evidence type="ECO:0000313" key="3">
    <source>
        <dbReference type="Proteomes" id="UP000031535"/>
    </source>
</evidence>
<comment type="caution">
    <text evidence="2">The sequence shown here is derived from an EMBL/GenBank/DDBJ whole genome shotgun (WGS) entry which is preliminary data.</text>
</comment>
<evidence type="ECO:0000313" key="2">
    <source>
        <dbReference type="EMBL" id="KIH82736.1"/>
    </source>
</evidence>
<gene>
    <name evidence="2" type="ORF">UCMB321_3513</name>
</gene>
<feature type="region of interest" description="Disordered" evidence="1">
    <location>
        <begin position="31"/>
        <end position="52"/>
    </location>
</feature>
<dbReference type="STRING" id="226910.UCMB321_3513"/>
<dbReference type="AlphaFoldDB" id="A0A0C2I0A0"/>
<feature type="compositionally biased region" description="Polar residues" evidence="1">
    <location>
        <begin position="32"/>
        <end position="52"/>
    </location>
</feature>
<evidence type="ECO:0000256" key="1">
    <source>
        <dbReference type="SAM" id="MobiDB-lite"/>
    </source>
</evidence>
<accession>A0A0C2I0A0</accession>
<protein>
    <submittedName>
        <fullName evidence="2">Uncharacterized protein</fullName>
    </submittedName>
</protein>
<sequence length="52" mass="5532">MRTTGIQVADDAIGGLCVGEEFASFKSEIDGNAQQADTNQGKKQTLQYLPDA</sequence>
<dbReference type="EMBL" id="JXDG01000045">
    <property type="protein sequence ID" value="KIH82736.1"/>
    <property type="molecule type" value="Genomic_DNA"/>
</dbReference>
<dbReference type="Proteomes" id="UP000031535">
    <property type="component" value="Unassembled WGS sequence"/>
</dbReference>
<proteinExistence type="predicted"/>